<evidence type="ECO:0000313" key="3">
    <source>
        <dbReference type="EMBL" id="EJK48413.1"/>
    </source>
</evidence>
<keyword evidence="1" id="KW-0677">Repeat</keyword>
<keyword evidence="4" id="KW-1185">Reference proteome</keyword>
<dbReference type="eggNOG" id="ENOG502SRRC">
    <property type="taxonomic scope" value="Eukaryota"/>
</dbReference>
<dbReference type="PROSITE" id="PS50012">
    <property type="entry name" value="RCC1_3"/>
    <property type="match status" value="1"/>
</dbReference>
<dbReference type="EMBL" id="AGNL01045865">
    <property type="protein sequence ID" value="EJK48413.1"/>
    <property type="molecule type" value="Genomic_DNA"/>
</dbReference>
<accession>K0R577</accession>
<evidence type="ECO:0000256" key="2">
    <source>
        <dbReference type="PROSITE-ProRule" id="PRU00235"/>
    </source>
</evidence>
<evidence type="ECO:0000256" key="1">
    <source>
        <dbReference type="ARBA" id="ARBA00022737"/>
    </source>
</evidence>
<dbReference type="PANTHER" id="PTHR45622:SF58">
    <property type="entry name" value="REGULATOR OF CHROMOSOME CONDENSATION DOMAIN-CONTAINING PROTEIN"/>
    <property type="match status" value="1"/>
</dbReference>
<name>K0R577_THAOC</name>
<dbReference type="SUPFAM" id="SSF50985">
    <property type="entry name" value="RCC1/BLIP-II"/>
    <property type="match status" value="1"/>
</dbReference>
<protein>
    <submittedName>
        <fullName evidence="3">Uncharacterized protein</fullName>
    </submittedName>
</protein>
<dbReference type="InterPro" id="IPR051709">
    <property type="entry name" value="Ub-ligase/GTPase-reg"/>
</dbReference>
<sequence>MASRAKGRTVAADMPASFVDVSRSHASGHTIAVDSNYDAYSYCHSSKCRNELGELGRSGDPFRLLPISIDVDGGNRVMIKRAFAGGNSEAGHSALLDQNGNLYVCGSDRWQQLGLGSSNCGSSGYTWTSLWQSKFLKNEYVGELLTRLDPSLTKTSSIRDVALGGDHTVVLSMNKRDVVTFGKGAEGQLGLTSKPYVCVQVKAAFVNEGRYCGGVRILELFVDAG</sequence>
<gene>
    <name evidence="3" type="ORF">THAOC_32791</name>
</gene>
<evidence type="ECO:0000313" key="4">
    <source>
        <dbReference type="Proteomes" id="UP000266841"/>
    </source>
</evidence>
<reference evidence="3 4" key="1">
    <citation type="journal article" date="2012" name="Genome Biol.">
        <title>Genome and low-iron response of an oceanic diatom adapted to chronic iron limitation.</title>
        <authorList>
            <person name="Lommer M."/>
            <person name="Specht M."/>
            <person name="Roy A.S."/>
            <person name="Kraemer L."/>
            <person name="Andreson R."/>
            <person name="Gutowska M.A."/>
            <person name="Wolf J."/>
            <person name="Bergner S.V."/>
            <person name="Schilhabel M.B."/>
            <person name="Klostermeier U.C."/>
            <person name="Beiko R.G."/>
            <person name="Rosenstiel P."/>
            <person name="Hippler M."/>
            <person name="Laroche J."/>
        </authorList>
    </citation>
    <scope>NUCLEOTIDE SEQUENCE [LARGE SCALE GENOMIC DNA]</scope>
    <source>
        <strain evidence="3 4">CCMP1005</strain>
    </source>
</reference>
<organism evidence="3 4">
    <name type="scientific">Thalassiosira oceanica</name>
    <name type="common">Marine diatom</name>
    <dbReference type="NCBI Taxonomy" id="159749"/>
    <lineage>
        <taxon>Eukaryota</taxon>
        <taxon>Sar</taxon>
        <taxon>Stramenopiles</taxon>
        <taxon>Ochrophyta</taxon>
        <taxon>Bacillariophyta</taxon>
        <taxon>Coscinodiscophyceae</taxon>
        <taxon>Thalassiosirophycidae</taxon>
        <taxon>Thalassiosirales</taxon>
        <taxon>Thalassiosiraceae</taxon>
        <taxon>Thalassiosira</taxon>
    </lineage>
</organism>
<dbReference type="AlphaFoldDB" id="K0R577"/>
<dbReference type="PANTHER" id="PTHR45622">
    <property type="entry name" value="UBIQUITIN-PROTEIN LIGASE E3A-RELATED"/>
    <property type="match status" value="1"/>
</dbReference>
<dbReference type="Proteomes" id="UP000266841">
    <property type="component" value="Unassembled WGS sequence"/>
</dbReference>
<dbReference type="InterPro" id="IPR000408">
    <property type="entry name" value="Reg_chr_condens"/>
</dbReference>
<dbReference type="Gene3D" id="2.130.10.30">
    <property type="entry name" value="Regulator of chromosome condensation 1/beta-lactamase-inhibitor protein II"/>
    <property type="match status" value="1"/>
</dbReference>
<dbReference type="InterPro" id="IPR009091">
    <property type="entry name" value="RCC1/BLIP-II"/>
</dbReference>
<dbReference type="OrthoDB" id="10256179at2759"/>
<feature type="repeat" description="RCC1" evidence="2">
    <location>
        <begin position="100"/>
        <end position="174"/>
    </location>
</feature>
<comment type="caution">
    <text evidence="3">The sequence shown here is derived from an EMBL/GenBank/DDBJ whole genome shotgun (WGS) entry which is preliminary data.</text>
</comment>
<proteinExistence type="predicted"/>